<proteinExistence type="predicted"/>
<feature type="transmembrane region" description="Helical" evidence="13">
    <location>
        <begin position="61"/>
        <end position="79"/>
    </location>
</feature>
<evidence type="ECO:0000256" key="1">
    <source>
        <dbReference type="ARBA" id="ARBA00004141"/>
    </source>
</evidence>
<evidence type="ECO:0000256" key="6">
    <source>
        <dbReference type="ARBA" id="ARBA00022882"/>
    </source>
</evidence>
<dbReference type="Pfam" id="PF00520">
    <property type="entry name" value="Ion_trans"/>
    <property type="match status" value="1"/>
</dbReference>
<dbReference type="InterPro" id="IPR027359">
    <property type="entry name" value="Volt_channel_dom_sf"/>
</dbReference>
<comment type="subcellular location">
    <subcellularLocation>
        <location evidence="1">Membrane</location>
        <topology evidence="1">Multi-pass membrane protein</topology>
    </subcellularLocation>
</comment>
<evidence type="ECO:0000313" key="15">
    <source>
        <dbReference type="EMBL" id="MEC4723158.1"/>
    </source>
</evidence>
<feature type="coiled-coil region" evidence="12">
    <location>
        <begin position="241"/>
        <end position="268"/>
    </location>
</feature>
<evidence type="ECO:0000256" key="11">
    <source>
        <dbReference type="ARBA" id="ARBA00023303"/>
    </source>
</evidence>
<dbReference type="EMBL" id="JAWIIV010000045">
    <property type="protein sequence ID" value="MEC4723158.1"/>
    <property type="molecule type" value="Genomic_DNA"/>
</dbReference>
<keyword evidence="10 13" id="KW-0472">Membrane</keyword>
<evidence type="ECO:0000259" key="14">
    <source>
        <dbReference type="Pfam" id="PF00520"/>
    </source>
</evidence>
<evidence type="ECO:0000256" key="3">
    <source>
        <dbReference type="ARBA" id="ARBA00022538"/>
    </source>
</evidence>
<evidence type="ECO:0000256" key="4">
    <source>
        <dbReference type="ARBA" id="ARBA00022692"/>
    </source>
</evidence>
<sequence length="270" mass="30340">MPRTDDNGPTHPQFAITRERLQILHRIEAVLETPLAICGLLWLALMVIELVRGLGPWGSRAVTVIWVIFVLDFLLRFVLAPRKLAYVRRNWLTTIALVLPALRVFRFVRAFRFLGQLRGLRLVRILSSVNRSMKALGKTIRRRGFGYVSALTLLVTLSGAAGMMSFENNIAEGGGLNDFSTALWWTAMLMTTMGSEYWPKTAEGRLLCLALAIYAFAVFGYVTGTIATYFIGQDAEAERSSAKQEEKVDRLITEVAALRSEIQNLKTRKD</sequence>
<dbReference type="PANTHER" id="PTHR11537:SF254">
    <property type="entry name" value="POTASSIUM VOLTAGE-GATED CHANNEL PROTEIN SHAB"/>
    <property type="match status" value="1"/>
</dbReference>
<evidence type="ECO:0000256" key="7">
    <source>
        <dbReference type="ARBA" id="ARBA00022958"/>
    </source>
</evidence>
<evidence type="ECO:0000313" key="16">
    <source>
        <dbReference type="Proteomes" id="UP001352263"/>
    </source>
</evidence>
<keyword evidence="5" id="KW-0631">Potassium channel</keyword>
<protein>
    <submittedName>
        <fullName evidence="15">Ion transporter</fullName>
    </submittedName>
</protein>
<feature type="transmembrane region" description="Helical" evidence="13">
    <location>
        <begin position="206"/>
        <end position="231"/>
    </location>
</feature>
<keyword evidence="6" id="KW-0851">Voltage-gated channel</keyword>
<reference evidence="15 16" key="1">
    <citation type="submission" date="2023-10" db="EMBL/GenBank/DDBJ databases">
        <title>Noviherbaspirillum sp. CPCC 100848 genome assembly.</title>
        <authorList>
            <person name="Li X.Y."/>
            <person name="Fang X.M."/>
        </authorList>
    </citation>
    <scope>NUCLEOTIDE SEQUENCE [LARGE SCALE GENOMIC DNA]</scope>
    <source>
        <strain evidence="15 16">CPCC 100848</strain>
    </source>
</reference>
<keyword evidence="7" id="KW-0630">Potassium</keyword>
<keyword evidence="11" id="KW-0407">Ion channel</keyword>
<organism evidence="15 16">
    <name type="scientific">Noviherbaspirillum album</name>
    <dbReference type="NCBI Taxonomy" id="3080276"/>
    <lineage>
        <taxon>Bacteria</taxon>
        <taxon>Pseudomonadati</taxon>
        <taxon>Pseudomonadota</taxon>
        <taxon>Betaproteobacteria</taxon>
        <taxon>Burkholderiales</taxon>
        <taxon>Oxalobacteraceae</taxon>
        <taxon>Noviherbaspirillum</taxon>
    </lineage>
</organism>
<keyword evidence="8 13" id="KW-1133">Transmembrane helix</keyword>
<accession>A0ABU6JHL4</accession>
<keyword evidence="2" id="KW-0813">Transport</keyword>
<evidence type="ECO:0000256" key="9">
    <source>
        <dbReference type="ARBA" id="ARBA00023065"/>
    </source>
</evidence>
<feature type="domain" description="Ion transport" evidence="14">
    <location>
        <begin position="63"/>
        <end position="230"/>
    </location>
</feature>
<dbReference type="Gene3D" id="1.20.120.350">
    <property type="entry name" value="Voltage-gated potassium channels. Chain C"/>
    <property type="match status" value="1"/>
</dbReference>
<feature type="transmembrane region" description="Helical" evidence="13">
    <location>
        <begin position="34"/>
        <end position="54"/>
    </location>
</feature>
<dbReference type="PANTHER" id="PTHR11537">
    <property type="entry name" value="VOLTAGE-GATED POTASSIUM CHANNEL"/>
    <property type="match status" value="1"/>
</dbReference>
<gene>
    <name evidence="15" type="ORF">RY831_28780</name>
</gene>
<dbReference type="RefSeq" id="WP_326509781.1">
    <property type="nucleotide sequence ID" value="NZ_JAWIIV010000045.1"/>
</dbReference>
<comment type="caution">
    <text evidence="15">The sequence shown here is derived from an EMBL/GenBank/DDBJ whole genome shotgun (WGS) entry which is preliminary data.</text>
</comment>
<evidence type="ECO:0000256" key="5">
    <source>
        <dbReference type="ARBA" id="ARBA00022826"/>
    </source>
</evidence>
<keyword evidence="12" id="KW-0175">Coiled coil</keyword>
<evidence type="ECO:0000256" key="2">
    <source>
        <dbReference type="ARBA" id="ARBA00022448"/>
    </source>
</evidence>
<name>A0ABU6JHL4_9BURK</name>
<keyword evidence="4 13" id="KW-0812">Transmembrane</keyword>
<keyword evidence="9" id="KW-0406">Ion transport</keyword>
<dbReference type="Gene3D" id="1.10.287.70">
    <property type="match status" value="1"/>
</dbReference>
<dbReference type="SUPFAM" id="SSF81324">
    <property type="entry name" value="Voltage-gated potassium channels"/>
    <property type="match status" value="1"/>
</dbReference>
<dbReference type="Proteomes" id="UP001352263">
    <property type="component" value="Unassembled WGS sequence"/>
</dbReference>
<evidence type="ECO:0000256" key="13">
    <source>
        <dbReference type="SAM" id="Phobius"/>
    </source>
</evidence>
<evidence type="ECO:0000256" key="8">
    <source>
        <dbReference type="ARBA" id="ARBA00022989"/>
    </source>
</evidence>
<evidence type="ECO:0000256" key="10">
    <source>
        <dbReference type="ARBA" id="ARBA00023136"/>
    </source>
</evidence>
<keyword evidence="16" id="KW-1185">Reference proteome</keyword>
<evidence type="ECO:0000256" key="12">
    <source>
        <dbReference type="SAM" id="Coils"/>
    </source>
</evidence>
<dbReference type="InterPro" id="IPR028325">
    <property type="entry name" value="VG_K_chnl"/>
</dbReference>
<keyword evidence="3" id="KW-0633">Potassium transport</keyword>
<feature type="transmembrane region" description="Helical" evidence="13">
    <location>
        <begin position="144"/>
        <end position="162"/>
    </location>
</feature>
<dbReference type="InterPro" id="IPR005821">
    <property type="entry name" value="Ion_trans_dom"/>
</dbReference>
<feature type="transmembrane region" description="Helical" evidence="13">
    <location>
        <begin position="182"/>
        <end position="199"/>
    </location>
</feature>